<protein>
    <submittedName>
        <fullName evidence="1">HAD family hydrolase</fullName>
    </submittedName>
</protein>
<dbReference type="InterPro" id="IPR036412">
    <property type="entry name" value="HAD-like_sf"/>
</dbReference>
<sequence length="237" mass="26476">MSDYSHIDGARDIVRAECFSKIKEHLKAVVFDLDGTLTDSVGQIIACTHHTFDFYKIRQPEDKAIMSTIGKELSEALCILLPDEYKHLKVQFTKDYREIFSAHKEYQIDKVFPGVEELVKKLREHNIKIGYASGRSETGIKRTLDATFLGDYCDAICAGSEVPSKPEPMMMYKVCSRLNVSEKDTLGVGDSGLDIKMYQNASSMSLGVQTGVWSGEALLTLNPDMLLKSIGDLTSYL</sequence>
<evidence type="ECO:0000313" key="1">
    <source>
        <dbReference type="EMBL" id="MBW7570335.1"/>
    </source>
</evidence>
<dbReference type="SFLD" id="SFLDG01129">
    <property type="entry name" value="C1.5:_HAD__Beta-PGM__Phosphata"/>
    <property type="match status" value="1"/>
</dbReference>
<dbReference type="PANTHER" id="PTHR43434">
    <property type="entry name" value="PHOSPHOGLYCOLATE PHOSPHATASE"/>
    <property type="match status" value="1"/>
</dbReference>
<organism evidence="1 2">
    <name type="scientific">Succinivibrio faecicola</name>
    <dbReference type="NCBI Taxonomy" id="2820300"/>
    <lineage>
        <taxon>Bacteria</taxon>
        <taxon>Pseudomonadati</taxon>
        <taxon>Pseudomonadota</taxon>
        <taxon>Gammaproteobacteria</taxon>
        <taxon>Aeromonadales</taxon>
        <taxon>Succinivibrionaceae</taxon>
        <taxon>Succinivibrio</taxon>
    </lineage>
</organism>
<dbReference type="Gene3D" id="1.10.150.240">
    <property type="entry name" value="Putative phosphatase, domain 2"/>
    <property type="match status" value="1"/>
</dbReference>
<dbReference type="EMBL" id="JAGFNY010000014">
    <property type="protein sequence ID" value="MBW7570335.1"/>
    <property type="molecule type" value="Genomic_DNA"/>
</dbReference>
<gene>
    <name evidence="1" type="ORF">J5V48_05440</name>
</gene>
<dbReference type="NCBIfam" id="TIGR01549">
    <property type="entry name" value="HAD-SF-IA-v1"/>
    <property type="match status" value="1"/>
</dbReference>
<dbReference type="InterPro" id="IPR023214">
    <property type="entry name" value="HAD_sf"/>
</dbReference>
<evidence type="ECO:0000313" key="2">
    <source>
        <dbReference type="Proteomes" id="UP000731465"/>
    </source>
</evidence>
<dbReference type="Gene3D" id="3.40.50.1000">
    <property type="entry name" value="HAD superfamily/HAD-like"/>
    <property type="match status" value="1"/>
</dbReference>
<dbReference type="PANTHER" id="PTHR43434:SF24">
    <property type="entry name" value="HYDROLASE-RELATED"/>
    <property type="match status" value="1"/>
</dbReference>
<dbReference type="Proteomes" id="UP000731465">
    <property type="component" value="Unassembled WGS sequence"/>
</dbReference>
<accession>A0ABS7DHI5</accession>
<reference evidence="1 2" key="1">
    <citation type="submission" date="2021-03" db="EMBL/GenBank/DDBJ databases">
        <title>Succinivibrio sp. nov. isolated from feces of cow.</title>
        <authorList>
            <person name="Choi J.-Y."/>
        </authorList>
    </citation>
    <scope>NUCLEOTIDE SEQUENCE [LARGE SCALE GENOMIC DNA]</scope>
    <source>
        <strain evidence="1 2">AGMB01872</strain>
    </source>
</reference>
<dbReference type="RefSeq" id="WP_219937556.1">
    <property type="nucleotide sequence ID" value="NZ_JAGFNY010000014.1"/>
</dbReference>
<dbReference type="InterPro" id="IPR050155">
    <property type="entry name" value="HAD-like_hydrolase_sf"/>
</dbReference>
<dbReference type="Pfam" id="PF13419">
    <property type="entry name" value="HAD_2"/>
    <property type="match status" value="1"/>
</dbReference>
<proteinExistence type="predicted"/>
<comment type="caution">
    <text evidence="1">The sequence shown here is derived from an EMBL/GenBank/DDBJ whole genome shotgun (WGS) entry which is preliminary data.</text>
</comment>
<dbReference type="InterPro" id="IPR006439">
    <property type="entry name" value="HAD-SF_hydro_IA"/>
</dbReference>
<dbReference type="GO" id="GO:0016787">
    <property type="term" value="F:hydrolase activity"/>
    <property type="evidence" value="ECO:0007669"/>
    <property type="project" value="UniProtKB-KW"/>
</dbReference>
<dbReference type="InterPro" id="IPR023198">
    <property type="entry name" value="PGP-like_dom2"/>
</dbReference>
<dbReference type="SFLD" id="SFLDS00003">
    <property type="entry name" value="Haloacid_Dehalogenase"/>
    <property type="match status" value="1"/>
</dbReference>
<dbReference type="SUPFAM" id="SSF56784">
    <property type="entry name" value="HAD-like"/>
    <property type="match status" value="1"/>
</dbReference>
<name>A0ABS7DHI5_9GAMM</name>
<keyword evidence="1" id="KW-0378">Hydrolase</keyword>
<keyword evidence="2" id="KW-1185">Reference proteome</keyword>
<dbReference type="InterPro" id="IPR041492">
    <property type="entry name" value="HAD_2"/>
</dbReference>